<dbReference type="RefSeq" id="WP_344307915.1">
    <property type="nucleotide sequence ID" value="NZ_BAAANO010000011.1"/>
</dbReference>
<dbReference type="PANTHER" id="PTHR36302:SF1">
    <property type="entry name" value="COPPER CHAPERONE PCU(A)C"/>
    <property type="match status" value="1"/>
</dbReference>
<dbReference type="Gene3D" id="2.60.40.1890">
    <property type="entry name" value="PCu(A)C copper chaperone"/>
    <property type="match status" value="1"/>
</dbReference>
<dbReference type="InterPro" id="IPR036182">
    <property type="entry name" value="PCuAC_sf"/>
</dbReference>
<organism evidence="3 4">
    <name type="scientific">Brevibacterium samyangense</name>
    <dbReference type="NCBI Taxonomy" id="366888"/>
    <lineage>
        <taxon>Bacteria</taxon>
        <taxon>Bacillati</taxon>
        <taxon>Actinomycetota</taxon>
        <taxon>Actinomycetes</taxon>
        <taxon>Micrococcales</taxon>
        <taxon>Brevibacteriaceae</taxon>
        <taxon>Brevibacterium</taxon>
    </lineage>
</organism>
<dbReference type="SUPFAM" id="SSF110087">
    <property type="entry name" value="DR1885-like metal-binding protein"/>
    <property type="match status" value="1"/>
</dbReference>
<sequence length="218" mass="21924">MTALRSRTPGTRTSARVLALGGSLALALALGACSTSTTEAPEDPQLAGTSAPAESGADDSADDASADTGDVDSDTGLAFEDGWIKAADSGMTGAFGTLVNTSDEDVTVTAATAEVAGMTELHETENSGGSSTMKEKEGGFTVPAGGSLEFAPGGDHIMLMDLQEEILPGDEVAIELETSAGPLALELVAKDYTGAQETYAPEDSAGSHDAADDAHTDH</sequence>
<keyword evidence="2" id="KW-0732">Signal</keyword>
<protein>
    <recommendedName>
        <fullName evidence="5">Copper chaperone PCu(A)C</fullName>
    </recommendedName>
</protein>
<feature type="region of interest" description="Disordered" evidence="1">
    <location>
        <begin position="117"/>
        <end position="138"/>
    </location>
</feature>
<keyword evidence="4" id="KW-1185">Reference proteome</keyword>
<feature type="compositionally biased region" description="Acidic residues" evidence="1">
    <location>
        <begin position="56"/>
        <end position="73"/>
    </location>
</feature>
<dbReference type="PROSITE" id="PS51257">
    <property type="entry name" value="PROKAR_LIPOPROTEIN"/>
    <property type="match status" value="1"/>
</dbReference>
<evidence type="ECO:0000313" key="4">
    <source>
        <dbReference type="Proteomes" id="UP001500755"/>
    </source>
</evidence>
<feature type="chain" id="PRO_5047514970" description="Copper chaperone PCu(A)C" evidence="2">
    <location>
        <begin position="33"/>
        <end position="218"/>
    </location>
</feature>
<evidence type="ECO:0000256" key="2">
    <source>
        <dbReference type="SAM" id="SignalP"/>
    </source>
</evidence>
<dbReference type="PANTHER" id="PTHR36302">
    <property type="entry name" value="BLR7088 PROTEIN"/>
    <property type="match status" value="1"/>
</dbReference>
<gene>
    <name evidence="3" type="ORF">GCM10009755_12090</name>
</gene>
<dbReference type="InterPro" id="IPR058248">
    <property type="entry name" value="Lxx211020-like"/>
</dbReference>
<name>A0ABN2TBJ0_9MICO</name>
<evidence type="ECO:0000256" key="1">
    <source>
        <dbReference type="SAM" id="MobiDB-lite"/>
    </source>
</evidence>
<accession>A0ABN2TBJ0</accession>
<dbReference type="InterPro" id="IPR007410">
    <property type="entry name" value="LpqE-like"/>
</dbReference>
<evidence type="ECO:0000313" key="3">
    <source>
        <dbReference type="EMBL" id="GAA2004329.1"/>
    </source>
</evidence>
<dbReference type="Pfam" id="PF04314">
    <property type="entry name" value="PCuAC"/>
    <property type="match status" value="1"/>
</dbReference>
<feature type="region of interest" description="Disordered" evidence="1">
    <location>
        <begin position="195"/>
        <end position="218"/>
    </location>
</feature>
<feature type="signal peptide" evidence="2">
    <location>
        <begin position="1"/>
        <end position="32"/>
    </location>
</feature>
<dbReference type="Proteomes" id="UP001500755">
    <property type="component" value="Unassembled WGS sequence"/>
</dbReference>
<reference evidence="3 4" key="1">
    <citation type="journal article" date="2019" name="Int. J. Syst. Evol. Microbiol.">
        <title>The Global Catalogue of Microorganisms (GCM) 10K type strain sequencing project: providing services to taxonomists for standard genome sequencing and annotation.</title>
        <authorList>
            <consortium name="The Broad Institute Genomics Platform"/>
            <consortium name="The Broad Institute Genome Sequencing Center for Infectious Disease"/>
            <person name="Wu L."/>
            <person name="Ma J."/>
        </authorList>
    </citation>
    <scope>NUCLEOTIDE SEQUENCE [LARGE SCALE GENOMIC DNA]</scope>
    <source>
        <strain evidence="3 4">JCM 14546</strain>
    </source>
</reference>
<feature type="compositionally biased region" description="Basic and acidic residues" evidence="1">
    <location>
        <begin position="205"/>
        <end position="218"/>
    </location>
</feature>
<dbReference type="EMBL" id="BAAANO010000011">
    <property type="protein sequence ID" value="GAA2004329.1"/>
    <property type="molecule type" value="Genomic_DNA"/>
</dbReference>
<proteinExistence type="predicted"/>
<comment type="caution">
    <text evidence="3">The sequence shown here is derived from an EMBL/GenBank/DDBJ whole genome shotgun (WGS) entry which is preliminary data.</text>
</comment>
<evidence type="ECO:0008006" key="5">
    <source>
        <dbReference type="Google" id="ProtNLM"/>
    </source>
</evidence>
<feature type="region of interest" description="Disordered" evidence="1">
    <location>
        <begin position="33"/>
        <end position="74"/>
    </location>
</feature>